<dbReference type="InterPro" id="IPR044824">
    <property type="entry name" value="MAIN-like"/>
</dbReference>
<feature type="coiled-coil region" evidence="1">
    <location>
        <begin position="388"/>
        <end position="422"/>
    </location>
</feature>
<keyword evidence="1" id="KW-0175">Coiled coil</keyword>
<organism evidence="3 4">
    <name type="scientific">Kingdonia uniflora</name>
    <dbReference type="NCBI Taxonomy" id="39325"/>
    <lineage>
        <taxon>Eukaryota</taxon>
        <taxon>Viridiplantae</taxon>
        <taxon>Streptophyta</taxon>
        <taxon>Embryophyta</taxon>
        <taxon>Tracheophyta</taxon>
        <taxon>Spermatophyta</taxon>
        <taxon>Magnoliopsida</taxon>
        <taxon>Ranunculales</taxon>
        <taxon>Circaeasteraceae</taxon>
        <taxon>Kingdonia</taxon>
    </lineage>
</organism>
<feature type="region of interest" description="Disordered" evidence="2">
    <location>
        <begin position="1"/>
        <end position="24"/>
    </location>
</feature>
<dbReference type="GO" id="GO:0010073">
    <property type="term" value="P:meristem maintenance"/>
    <property type="evidence" value="ECO:0007669"/>
    <property type="project" value="InterPro"/>
</dbReference>
<protein>
    <submittedName>
        <fullName evidence="3">Uncharacterized protein</fullName>
    </submittedName>
</protein>
<reference evidence="3 4" key="1">
    <citation type="journal article" date="2020" name="IScience">
        <title>Genome Sequencing of the Endangered Kingdonia uniflora (Circaeasteraceae, Ranunculales) Reveals Potential Mechanisms of Evolutionary Specialization.</title>
        <authorList>
            <person name="Sun Y."/>
            <person name="Deng T."/>
            <person name="Zhang A."/>
            <person name="Moore M.J."/>
            <person name="Landis J.B."/>
            <person name="Lin N."/>
            <person name="Zhang H."/>
            <person name="Zhang X."/>
            <person name="Huang J."/>
            <person name="Zhang X."/>
            <person name="Sun H."/>
            <person name="Wang H."/>
        </authorList>
    </citation>
    <scope>NUCLEOTIDE SEQUENCE [LARGE SCALE GENOMIC DNA]</scope>
    <source>
        <strain evidence="3">TB1705</strain>
        <tissue evidence="3">Leaf</tissue>
    </source>
</reference>
<dbReference type="EMBL" id="JACGCM010002180">
    <property type="protein sequence ID" value="KAF6143809.1"/>
    <property type="molecule type" value="Genomic_DNA"/>
</dbReference>
<sequence>MYTINEKVPPTASNRRKRELAREGDLLTYKRKRKTIDSSTVVPPNTVDSANEGVCEGVNIPTESVEGVNIPQGSEFETESAQAGLGAQPPLPNVCPDFDENIPIFGGYSECEGATSNDDVGPSDKSLLRSFRFHRARSIVLGQDLKAFKSLKVGSAGNSLSLKKLKSHYVYKLEKVLSDGTAAAAKKKKGLTTRSVAHTYMLYILGYFLFPTKNGTDVSPRYLVLFAKDKVAKKWSWGSASWIFAHFPKLGGIPKEMDSDAYEHCTCWKWDVSVTDRYGGTALLHFKEALDNYKLEDVVWDPNKDKRDSPHALKEVNFFYGTLASPDHVQPYCPNRVVRQFNREQGNIPTKKPVNVNEHGDTPVHQSEDITEQYDASHHEHSSRSPNINLNDQQITALNNQLQKLKEDKDKESEAEIELKRVVDKQCALEFVDLSRQLDAKILECTNLEEKNTSLVAELRQKSGLEDCNQSLSVELNKNLAVLQSHQPVSDITLAKMYEDLLAAHEDIKKKLITKEDFRQKLVNVEERMKSLEANNSEWHKKLVNSEERKKTLEVDNNEWEIWRQALKKALASEGMGDMGDPTFKELYEQNERFFTIEQQGPKGDGSR</sequence>
<evidence type="ECO:0000313" key="3">
    <source>
        <dbReference type="EMBL" id="KAF6143809.1"/>
    </source>
</evidence>
<name>A0A7J7LML7_9MAGN</name>
<gene>
    <name evidence="3" type="ORF">GIB67_016730</name>
</gene>
<comment type="caution">
    <text evidence="3">The sequence shown here is derived from an EMBL/GenBank/DDBJ whole genome shotgun (WGS) entry which is preliminary data.</text>
</comment>
<dbReference type="AlphaFoldDB" id="A0A7J7LML7"/>
<proteinExistence type="predicted"/>
<evidence type="ECO:0000256" key="1">
    <source>
        <dbReference type="SAM" id="Coils"/>
    </source>
</evidence>
<evidence type="ECO:0000256" key="2">
    <source>
        <dbReference type="SAM" id="MobiDB-lite"/>
    </source>
</evidence>
<feature type="coiled-coil region" evidence="1">
    <location>
        <begin position="515"/>
        <end position="549"/>
    </location>
</feature>
<keyword evidence="4" id="KW-1185">Reference proteome</keyword>
<feature type="region of interest" description="Disordered" evidence="2">
    <location>
        <begin position="343"/>
        <end position="364"/>
    </location>
</feature>
<evidence type="ECO:0000313" key="4">
    <source>
        <dbReference type="Proteomes" id="UP000541444"/>
    </source>
</evidence>
<accession>A0A7J7LML7</accession>
<dbReference type="Proteomes" id="UP000541444">
    <property type="component" value="Unassembled WGS sequence"/>
</dbReference>
<dbReference type="PANTHER" id="PTHR46033:SF1">
    <property type="entry name" value="PROTEIN MAIN-LIKE 2"/>
    <property type="match status" value="1"/>
</dbReference>
<dbReference type="PANTHER" id="PTHR46033">
    <property type="entry name" value="PROTEIN MAIN-LIKE 2"/>
    <property type="match status" value="1"/>
</dbReference>